<evidence type="ECO:0000256" key="3">
    <source>
        <dbReference type="ARBA" id="ARBA00012706"/>
    </source>
</evidence>
<evidence type="ECO:0000259" key="8">
    <source>
        <dbReference type="Pfam" id="PF26410"/>
    </source>
</evidence>
<organism evidence="9 10">
    <name type="scientific">Rhabdobacter roseus</name>
    <dbReference type="NCBI Taxonomy" id="1655419"/>
    <lineage>
        <taxon>Bacteria</taxon>
        <taxon>Pseudomonadati</taxon>
        <taxon>Bacteroidota</taxon>
        <taxon>Cytophagia</taxon>
        <taxon>Cytophagales</taxon>
        <taxon>Cytophagaceae</taxon>
        <taxon>Rhabdobacter</taxon>
    </lineage>
</organism>
<keyword evidence="10" id="KW-1185">Reference proteome</keyword>
<dbReference type="Proteomes" id="UP000557307">
    <property type="component" value="Unassembled WGS sequence"/>
</dbReference>
<comment type="catalytic activity">
    <reaction evidence="1">
        <text>Random hydrolysis of (1-&gt;4)-beta-D-mannosidic linkages in mannans, galactomannans and glucomannans.</text>
        <dbReference type="EC" id="3.2.1.78"/>
    </reaction>
</comment>
<evidence type="ECO:0000313" key="10">
    <source>
        <dbReference type="Proteomes" id="UP000557307"/>
    </source>
</evidence>
<keyword evidence="7" id="KW-0326">Glycosidase</keyword>
<evidence type="ECO:0000256" key="7">
    <source>
        <dbReference type="ARBA" id="ARBA00023295"/>
    </source>
</evidence>
<evidence type="ECO:0000256" key="4">
    <source>
        <dbReference type="ARBA" id="ARBA00022525"/>
    </source>
</evidence>
<dbReference type="Gene3D" id="2.60.40.10">
    <property type="entry name" value="Immunoglobulins"/>
    <property type="match status" value="1"/>
</dbReference>
<proteinExistence type="predicted"/>
<evidence type="ECO:0000256" key="2">
    <source>
        <dbReference type="ARBA" id="ARBA00004613"/>
    </source>
</evidence>
<dbReference type="EC" id="3.2.1.78" evidence="3"/>
<dbReference type="SUPFAM" id="SSF49265">
    <property type="entry name" value="Fibronectin type III"/>
    <property type="match status" value="1"/>
</dbReference>
<dbReference type="PANTHER" id="PTHR31451">
    <property type="match status" value="1"/>
</dbReference>
<dbReference type="Pfam" id="PF26410">
    <property type="entry name" value="GH5_mannosidase"/>
    <property type="match status" value="1"/>
</dbReference>
<dbReference type="InterPro" id="IPR017853">
    <property type="entry name" value="GH"/>
</dbReference>
<dbReference type="InterPro" id="IPR036116">
    <property type="entry name" value="FN3_sf"/>
</dbReference>
<dbReference type="GO" id="GO:0005576">
    <property type="term" value="C:extracellular region"/>
    <property type="evidence" value="ECO:0007669"/>
    <property type="project" value="UniProtKB-SubCell"/>
</dbReference>
<keyword evidence="5" id="KW-0732">Signal</keyword>
<dbReference type="SUPFAM" id="SSF51445">
    <property type="entry name" value="(Trans)glycosidases"/>
    <property type="match status" value="1"/>
</dbReference>
<dbReference type="InterPro" id="IPR045053">
    <property type="entry name" value="MAN-like"/>
</dbReference>
<dbReference type="GO" id="GO:0000272">
    <property type="term" value="P:polysaccharide catabolic process"/>
    <property type="evidence" value="ECO:0007669"/>
    <property type="project" value="InterPro"/>
</dbReference>
<dbReference type="AlphaFoldDB" id="A0A840TGJ5"/>
<keyword evidence="6" id="KW-0378">Hydrolase</keyword>
<evidence type="ECO:0000313" key="9">
    <source>
        <dbReference type="EMBL" id="MBB5282594.1"/>
    </source>
</evidence>
<evidence type="ECO:0000256" key="6">
    <source>
        <dbReference type="ARBA" id="ARBA00022801"/>
    </source>
</evidence>
<sequence length="655" mass="73847">MLPSLILRAGNFYFALIKCLRMRNVVSLVFTFCLLAFWEAASQAQPFERFITRRGDQLYDGNTVFRFIGVNTPNITGHHDGYQNTNPASGYAYDPMELTYEMESHFKDMAQMGVTVFRTWGITVADGTGKYEALVEGPKSYNETALRRMDKMLELCNRYRIRVILCLVKENNYWGGTKAFSALHGGGDYYTSAASKAGFKHLLTSLVNRKNHFTGQRYRDDASILAWEFGNEVPNDKVEWINEMATFLKQIDPNHLIADPRRANGTTQMAQLVDDVVNRCPLIDLVKTRQYPNYQGSVEQLWEVCKGKRPMLLDEFQRMEGFEQVLQQVQKTGTSGGLLWSLMKNQYTGGLGGHVLFHSYGWGGSRWPGFDSGDYFNESKNLMLIREYSYKIRGLKVPPLPAPVDAPFLFESTEKVYAALKWRASPGARYYEVERAKSKAGPWENVSGDLDISFDLYFYPMFTDATASPGESYYYRVKGKNENGTTPASNVIGPLKVDRKMMVDHLKDFSKTYAHSPNLTISTEAWPRLRQTEEEYYQAVRTASSGSGELVYRADEVKSLKVVAFGEGADSLTILYSPDGQSWNSSLAAVQKTIRSAYLSEYSGQTNNPLAKCTYAVDSFPAGTRYVKIVTANAGAANTFPWMGRVYVGFSGSFH</sequence>
<reference evidence="9 10" key="1">
    <citation type="submission" date="2020-08" db="EMBL/GenBank/DDBJ databases">
        <title>Genomic Encyclopedia of Type Strains, Phase IV (KMG-IV): sequencing the most valuable type-strain genomes for metagenomic binning, comparative biology and taxonomic classification.</title>
        <authorList>
            <person name="Goeker M."/>
        </authorList>
    </citation>
    <scope>NUCLEOTIDE SEQUENCE [LARGE SCALE GENOMIC DNA]</scope>
    <source>
        <strain evidence="9 10">DSM 105074</strain>
    </source>
</reference>
<dbReference type="GO" id="GO:0016985">
    <property type="term" value="F:mannan endo-1,4-beta-mannosidase activity"/>
    <property type="evidence" value="ECO:0007669"/>
    <property type="project" value="TreeGrafter"/>
</dbReference>
<accession>A0A840TGJ5</accession>
<feature type="domain" description="Glycoside hydrolase family 5" evidence="8">
    <location>
        <begin position="187"/>
        <end position="268"/>
    </location>
</feature>
<keyword evidence="4" id="KW-0964">Secreted</keyword>
<name>A0A840TGJ5_9BACT</name>
<dbReference type="Gene3D" id="3.20.20.80">
    <property type="entry name" value="Glycosidases"/>
    <property type="match status" value="1"/>
</dbReference>
<gene>
    <name evidence="9" type="ORF">HNQ92_000715</name>
</gene>
<comment type="subcellular location">
    <subcellularLocation>
        <location evidence="2">Secreted</location>
    </subcellularLocation>
</comment>
<dbReference type="InterPro" id="IPR001547">
    <property type="entry name" value="Glyco_hydro_5"/>
</dbReference>
<comment type="caution">
    <text evidence="9">The sequence shown here is derived from an EMBL/GenBank/DDBJ whole genome shotgun (WGS) entry which is preliminary data.</text>
</comment>
<evidence type="ECO:0000256" key="1">
    <source>
        <dbReference type="ARBA" id="ARBA00001678"/>
    </source>
</evidence>
<evidence type="ECO:0000256" key="5">
    <source>
        <dbReference type="ARBA" id="ARBA00022729"/>
    </source>
</evidence>
<dbReference type="EMBL" id="JACHGF010000001">
    <property type="protein sequence ID" value="MBB5282594.1"/>
    <property type="molecule type" value="Genomic_DNA"/>
</dbReference>
<dbReference type="PANTHER" id="PTHR31451:SF39">
    <property type="entry name" value="MANNAN ENDO-1,4-BETA-MANNOSIDASE 1"/>
    <property type="match status" value="1"/>
</dbReference>
<protein>
    <recommendedName>
        <fullName evidence="3">mannan endo-1,4-beta-mannosidase</fullName>
        <ecNumber evidence="3">3.2.1.78</ecNumber>
    </recommendedName>
</protein>
<dbReference type="InterPro" id="IPR013783">
    <property type="entry name" value="Ig-like_fold"/>
</dbReference>